<dbReference type="Proteomes" id="UP000304953">
    <property type="component" value="Unassembled WGS sequence"/>
</dbReference>
<evidence type="ECO:0000313" key="2">
    <source>
        <dbReference type="Proteomes" id="UP000304953"/>
    </source>
</evidence>
<gene>
    <name evidence="1" type="ORF">E5329_07735</name>
</gene>
<proteinExistence type="predicted"/>
<name>A0AC61RYN0_9FIRM</name>
<keyword evidence="2" id="KW-1185">Reference proteome</keyword>
<protein>
    <submittedName>
        <fullName evidence="1">Uncharacterized protein</fullName>
    </submittedName>
</protein>
<sequence>MMYKHLILKMALAMGNEDYLFKIYHYILAKYRKEEHEKEHEETQERKAEVIRIVSELESLDIIESIYSFIVGMLSVKRGGAA</sequence>
<reference evidence="1" key="1">
    <citation type="submission" date="2019-04" db="EMBL/GenBank/DDBJ databases">
        <title>Microbes associate with the intestines of laboratory mice.</title>
        <authorList>
            <person name="Navarre W."/>
            <person name="Wong E."/>
            <person name="Huang K."/>
            <person name="Tropini C."/>
            <person name="Ng K."/>
            <person name="Yu B."/>
        </authorList>
    </citation>
    <scope>NUCLEOTIDE SEQUENCE</scope>
    <source>
        <strain evidence="1">NM01_1-7b</strain>
    </source>
</reference>
<accession>A0AC61RYN0</accession>
<comment type="caution">
    <text evidence="1">The sequence shown here is derived from an EMBL/GenBank/DDBJ whole genome shotgun (WGS) entry which is preliminary data.</text>
</comment>
<dbReference type="EMBL" id="SRYA01000012">
    <property type="protein sequence ID" value="TGY96877.1"/>
    <property type="molecule type" value="Genomic_DNA"/>
</dbReference>
<organism evidence="1 2">
    <name type="scientific">Petralouisia muris</name>
    <dbReference type="NCBI Taxonomy" id="3032872"/>
    <lineage>
        <taxon>Bacteria</taxon>
        <taxon>Bacillati</taxon>
        <taxon>Bacillota</taxon>
        <taxon>Clostridia</taxon>
        <taxon>Lachnospirales</taxon>
        <taxon>Lachnospiraceae</taxon>
        <taxon>Petralouisia</taxon>
    </lineage>
</organism>
<evidence type="ECO:0000313" key="1">
    <source>
        <dbReference type="EMBL" id="TGY96877.1"/>
    </source>
</evidence>